<gene>
    <name evidence="4" type="ORF">LY90DRAFT_499676</name>
</gene>
<dbReference type="SUPFAM" id="SSF50978">
    <property type="entry name" value="WD40 repeat-like"/>
    <property type="match status" value="1"/>
</dbReference>
<dbReference type="GO" id="GO:0036156">
    <property type="term" value="C:inner dynein arm"/>
    <property type="evidence" value="ECO:0007669"/>
    <property type="project" value="TreeGrafter"/>
</dbReference>
<keyword evidence="5" id="KW-1185">Reference proteome</keyword>
<comment type="caution">
    <text evidence="4">The sequence shown here is derived from an EMBL/GenBank/DDBJ whole genome shotgun (WGS) entry which is preliminary data.</text>
</comment>
<name>A0A1Y2FFJ7_9FUNG</name>
<dbReference type="EMBL" id="MCOG01000008">
    <property type="protein sequence ID" value="ORY82718.1"/>
    <property type="molecule type" value="Genomic_DNA"/>
</dbReference>
<dbReference type="InterPro" id="IPR050687">
    <property type="entry name" value="Dynein_IC"/>
</dbReference>
<dbReference type="AlphaFoldDB" id="A0A1Y2FFJ7"/>
<keyword evidence="1" id="KW-0963">Cytoplasm</keyword>
<dbReference type="PANTHER" id="PTHR12442">
    <property type="entry name" value="DYNEIN INTERMEDIATE CHAIN"/>
    <property type="match status" value="1"/>
</dbReference>
<protein>
    <recommendedName>
        <fullName evidence="6">WD40 repeat-like protein</fullName>
    </recommendedName>
</protein>
<dbReference type="PROSITE" id="PS00678">
    <property type="entry name" value="WD_REPEATS_1"/>
    <property type="match status" value="1"/>
</dbReference>
<dbReference type="OrthoDB" id="366230at2759"/>
<dbReference type="InterPro" id="IPR036322">
    <property type="entry name" value="WD40_repeat_dom_sf"/>
</dbReference>
<evidence type="ECO:0000313" key="4">
    <source>
        <dbReference type="EMBL" id="ORY82718.1"/>
    </source>
</evidence>
<dbReference type="InterPro" id="IPR019775">
    <property type="entry name" value="WD40_repeat_CS"/>
</dbReference>
<dbReference type="STRING" id="1754190.A0A1Y2FFJ7"/>
<dbReference type="GO" id="GO:0045503">
    <property type="term" value="F:dynein light chain binding"/>
    <property type="evidence" value="ECO:0007669"/>
    <property type="project" value="TreeGrafter"/>
</dbReference>
<evidence type="ECO:0008006" key="6">
    <source>
        <dbReference type="Google" id="ProtNLM"/>
    </source>
</evidence>
<dbReference type="Proteomes" id="UP000193920">
    <property type="component" value="Unassembled WGS sequence"/>
</dbReference>
<accession>A0A1Y2FFJ7</accession>
<organism evidence="4 5">
    <name type="scientific">Neocallimastix californiae</name>
    <dbReference type="NCBI Taxonomy" id="1754190"/>
    <lineage>
        <taxon>Eukaryota</taxon>
        <taxon>Fungi</taxon>
        <taxon>Fungi incertae sedis</taxon>
        <taxon>Chytridiomycota</taxon>
        <taxon>Chytridiomycota incertae sedis</taxon>
        <taxon>Neocallimastigomycetes</taxon>
        <taxon>Neocallimastigales</taxon>
        <taxon>Neocallimastigaceae</taxon>
        <taxon>Neocallimastix</taxon>
    </lineage>
</organism>
<dbReference type="PANTHER" id="PTHR12442:SF5">
    <property type="entry name" value="DYNEIN AXONEMAL INTERMEDIATE CHAIN 3"/>
    <property type="match status" value="1"/>
</dbReference>
<reference evidence="4 5" key="1">
    <citation type="submission" date="2016-08" db="EMBL/GenBank/DDBJ databases">
        <title>A Parts List for Fungal Cellulosomes Revealed by Comparative Genomics.</title>
        <authorList>
            <consortium name="DOE Joint Genome Institute"/>
            <person name="Haitjema C.H."/>
            <person name="Gilmore S.P."/>
            <person name="Henske J.K."/>
            <person name="Solomon K.V."/>
            <person name="De Groot R."/>
            <person name="Kuo A."/>
            <person name="Mondo S.J."/>
            <person name="Salamov A.A."/>
            <person name="Labutti K."/>
            <person name="Zhao Z."/>
            <person name="Chiniquy J."/>
            <person name="Barry K."/>
            <person name="Brewer H.M."/>
            <person name="Purvine S.O."/>
            <person name="Wright A.T."/>
            <person name="Boxma B."/>
            <person name="Van Alen T."/>
            <person name="Hackstein J.H."/>
            <person name="Baker S.E."/>
            <person name="Grigoriev I.V."/>
            <person name="O'Malley M.A."/>
        </authorList>
    </citation>
    <scope>NUCLEOTIDE SEQUENCE [LARGE SCALE GENOMIC DNA]</scope>
    <source>
        <strain evidence="4 5">G1</strain>
    </source>
</reference>
<evidence type="ECO:0000256" key="1">
    <source>
        <dbReference type="ARBA" id="ARBA00022490"/>
    </source>
</evidence>
<dbReference type="GO" id="GO:0045504">
    <property type="term" value="F:dynein heavy chain binding"/>
    <property type="evidence" value="ECO:0007669"/>
    <property type="project" value="TreeGrafter"/>
</dbReference>
<dbReference type="GO" id="GO:0060294">
    <property type="term" value="P:cilium movement involved in cell motility"/>
    <property type="evidence" value="ECO:0007669"/>
    <property type="project" value="TreeGrafter"/>
</dbReference>
<keyword evidence="3" id="KW-0677">Repeat</keyword>
<sequence length="143" mass="16419">MQENDLLNIFVDEFKDLGDEEMNLEHNMHINLQEYQSFTDLQHSKDRPVICIDWHPTQMGILGVSCVKSMTFDERAATGLNVKLKDSLILIWSLFDPIHPLLLLEAPDDIMSFQFNPQEPNIIAGGCINGQVVLWDISEYQDN</sequence>
<dbReference type="GO" id="GO:0036159">
    <property type="term" value="P:inner dynein arm assembly"/>
    <property type="evidence" value="ECO:0007669"/>
    <property type="project" value="TreeGrafter"/>
</dbReference>
<dbReference type="InterPro" id="IPR015943">
    <property type="entry name" value="WD40/YVTN_repeat-like_dom_sf"/>
</dbReference>
<dbReference type="Gene3D" id="2.130.10.10">
    <property type="entry name" value="YVTN repeat-like/Quinoprotein amine dehydrogenase"/>
    <property type="match status" value="1"/>
</dbReference>
<keyword evidence="2" id="KW-0853">WD repeat</keyword>
<evidence type="ECO:0000256" key="3">
    <source>
        <dbReference type="ARBA" id="ARBA00022737"/>
    </source>
</evidence>
<evidence type="ECO:0000313" key="5">
    <source>
        <dbReference type="Proteomes" id="UP000193920"/>
    </source>
</evidence>
<evidence type="ECO:0000256" key="2">
    <source>
        <dbReference type="ARBA" id="ARBA00022574"/>
    </source>
</evidence>
<proteinExistence type="predicted"/>